<protein>
    <recommendedName>
        <fullName evidence="9">TRAP transporter small permease protein</fullName>
    </recommendedName>
</protein>
<keyword evidence="3" id="KW-1003">Cell membrane</keyword>
<proteinExistence type="inferred from homology"/>
<evidence type="ECO:0000256" key="2">
    <source>
        <dbReference type="ARBA" id="ARBA00022448"/>
    </source>
</evidence>
<evidence type="ECO:0000256" key="5">
    <source>
        <dbReference type="ARBA" id="ARBA00022692"/>
    </source>
</evidence>
<evidence type="ECO:0000256" key="6">
    <source>
        <dbReference type="ARBA" id="ARBA00022989"/>
    </source>
</evidence>
<keyword evidence="7 9" id="KW-0472">Membrane</keyword>
<evidence type="ECO:0000256" key="8">
    <source>
        <dbReference type="ARBA" id="ARBA00038436"/>
    </source>
</evidence>
<dbReference type="PANTHER" id="PTHR35011:SF4">
    <property type="entry name" value="SLL1102 PROTEIN"/>
    <property type="match status" value="1"/>
</dbReference>
<feature type="transmembrane region" description="Helical" evidence="9">
    <location>
        <begin position="33"/>
        <end position="59"/>
    </location>
</feature>
<evidence type="ECO:0000256" key="1">
    <source>
        <dbReference type="ARBA" id="ARBA00004429"/>
    </source>
</evidence>
<feature type="domain" description="Tripartite ATP-independent periplasmic transporters DctQ component" evidence="11">
    <location>
        <begin position="45"/>
        <end position="172"/>
    </location>
</feature>
<evidence type="ECO:0000256" key="7">
    <source>
        <dbReference type="ARBA" id="ARBA00023136"/>
    </source>
</evidence>
<dbReference type="InterPro" id="IPR007387">
    <property type="entry name" value="TRAP_DctQ"/>
</dbReference>
<keyword evidence="2 9" id="KW-0813">Transport</keyword>
<dbReference type="Proteomes" id="UP000199118">
    <property type="component" value="Unassembled WGS sequence"/>
</dbReference>
<name>A0A1H3EMQ1_9RHOB</name>
<dbReference type="RefSeq" id="WP_218133473.1">
    <property type="nucleotide sequence ID" value="NZ_FNMZ01000010.1"/>
</dbReference>
<feature type="transmembrane region" description="Helical" evidence="9">
    <location>
        <begin position="110"/>
        <end position="128"/>
    </location>
</feature>
<comment type="function">
    <text evidence="9">Part of the tripartite ATP-independent periplasmic (TRAP) transport system.</text>
</comment>
<dbReference type="STRING" id="356660.SAMN05444336_110103"/>
<organism evidence="12 13">
    <name type="scientific">Albimonas donghaensis</name>
    <dbReference type="NCBI Taxonomy" id="356660"/>
    <lineage>
        <taxon>Bacteria</taxon>
        <taxon>Pseudomonadati</taxon>
        <taxon>Pseudomonadota</taxon>
        <taxon>Alphaproteobacteria</taxon>
        <taxon>Rhodobacterales</taxon>
        <taxon>Paracoccaceae</taxon>
        <taxon>Albimonas</taxon>
    </lineage>
</organism>
<sequence>MAGVGTAGTHPGGAGGGSLLGKVSDQLAKLEDLLNIVAAITIFVLMLGTTISIACRISGFPIPGYLDISEQAIAIFAFFGAAYGQRLGAHIRMELVIGALPGRLRWMIEALATFVGFLLILVLIRYSWDFFLNAYLIGDSTVDIEFPTWPAKLLVPIAFSVWAARLALETVGYLRLAIWPSAVPVAVPLQLSPAEEAEREIREAGIAREEIEAVARTSGGASAHSPDRKERGE</sequence>
<keyword evidence="4 9" id="KW-0997">Cell inner membrane</keyword>
<comment type="caution">
    <text evidence="9">Lacks conserved residue(s) required for the propagation of feature annotation.</text>
</comment>
<evidence type="ECO:0000256" key="4">
    <source>
        <dbReference type="ARBA" id="ARBA00022519"/>
    </source>
</evidence>
<comment type="similarity">
    <text evidence="8 9">Belongs to the TRAP transporter small permease family.</text>
</comment>
<dbReference type="AlphaFoldDB" id="A0A1H3EMQ1"/>
<keyword evidence="5 9" id="KW-0812">Transmembrane</keyword>
<dbReference type="InterPro" id="IPR055348">
    <property type="entry name" value="DctQ"/>
</dbReference>
<dbReference type="GO" id="GO:0005886">
    <property type="term" value="C:plasma membrane"/>
    <property type="evidence" value="ECO:0007669"/>
    <property type="project" value="UniProtKB-SubCell"/>
</dbReference>
<comment type="subcellular location">
    <subcellularLocation>
        <location evidence="1 9">Cell inner membrane</location>
        <topology evidence="1 9">Multi-pass membrane protein</topology>
    </subcellularLocation>
</comment>
<dbReference type="GO" id="GO:0022857">
    <property type="term" value="F:transmembrane transporter activity"/>
    <property type="evidence" value="ECO:0007669"/>
    <property type="project" value="UniProtKB-UniRule"/>
</dbReference>
<reference evidence="12 13" key="1">
    <citation type="submission" date="2016-10" db="EMBL/GenBank/DDBJ databases">
        <authorList>
            <person name="de Groot N.N."/>
        </authorList>
    </citation>
    <scope>NUCLEOTIDE SEQUENCE [LARGE SCALE GENOMIC DNA]</scope>
    <source>
        <strain evidence="12 13">DSM 17890</strain>
    </source>
</reference>
<feature type="region of interest" description="Disordered" evidence="10">
    <location>
        <begin position="212"/>
        <end position="233"/>
    </location>
</feature>
<feature type="transmembrane region" description="Helical" evidence="9">
    <location>
        <begin position="71"/>
        <end position="89"/>
    </location>
</feature>
<evidence type="ECO:0000256" key="10">
    <source>
        <dbReference type="SAM" id="MobiDB-lite"/>
    </source>
</evidence>
<evidence type="ECO:0000256" key="3">
    <source>
        <dbReference type="ARBA" id="ARBA00022475"/>
    </source>
</evidence>
<evidence type="ECO:0000256" key="9">
    <source>
        <dbReference type="RuleBase" id="RU369079"/>
    </source>
</evidence>
<accession>A0A1H3EMQ1</accession>
<comment type="subunit">
    <text evidence="9">The complex comprises the extracytoplasmic solute receptor protein and the two transmembrane proteins.</text>
</comment>
<evidence type="ECO:0000259" key="11">
    <source>
        <dbReference type="Pfam" id="PF04290"/>
    </source>
</evidence>
<gene>
    <name evidence="12" type="ORF">SAMN05444336_110103</name>
</gene>
<dbReference type="PANTHER" id="PTHR35011">
    <property type="entry name" value="2,3-DIKETO-L-GULONATE TRAP TRANSPORTER SMALL PERMEASE PROTEIN YIAM"/>
    <property type="match status" value="1"/>
</dbReference>
<keyword evidence="13" id="KW-1185">Reference proteome</keyword>
<evidence type="ECO:0000313" key="13">
    <source>
        <dbReference type="Proteomes" id="UP000199118"/>
    </source>
</evidence>
<evidence type="ECO:0000313" key="12">
    <source>
        <dbReference type="EMBL" id="SDX80022.1"/>
    </source>
</evidence>
<keyword evidence="6 9" id="KW-1133">Transmembrane helix</keyword>
<dbReference type="EMBL" id="FNMZ01000010">
    <property type="protein sequence ID" value="SDX80022.1"/>
    <property type="molecule type" value="Genomic_DNA"/>
</dbReference>
<dbReference type="Pfam" id="PF04290">
    <property type="entry name" value="DctQ"/>
    <property type="match status" value="1"/>
</dbReference>